<accession>X1BJE7</accession>
<reference evidence="2" key="1">
    <citation type="journal article" date="2014" name="Front. Microbiol.">
        <title>High frequency of phylogenetically diverse reductive dehalogenase-homologous genes in deep subseafloor sedimentary metagenomes.</title>
        <authorList>
            <person name="Kawai M."/>
            <person name="Futagami T."/>
            <person name="Toyoda A."/>
            <person name="Takaki Y."/>
            <person name="Nishi S."/>
            <person name="Hori S."/>
            <person name="Arai W."/>
            <person name="Tsubouchi T."/>
            <person name="Morono Y."/>
            <person name="Uchiyama I."/>
            <person name="Ito T."/>
            <person name="Fujiyama A."/>
            <person name="Inagaki F."/>
            <person name="Takami H."/>
        </authorList>
    </citation>
    <scope>NUCLEOTIDE SEQUENCE</scope>
    <source>
        <strain evidence="2">Expedition CK06-06</strain>
    </source>
</reference>
<evidence type="ECO:0000259" key="1">
    <source>
        <dbReference type="Pfam" id="PF10102"/>
    </source>
</evidence>
<feature type="non-terminal residue" evidence="2">
    <location>
        <position position="143"/>
    </location>
</feature>
<organism evidence="2">
    <name type="scientific">marine sediment metagenome</name>
    <dbReference type="NCBI Taxonomy" id="412755"/>
    <lineage>
        <taxon>unclassified sequences</taxon>
        <taxon>metagenomes</taxon>
        <taxon>ecological metagenomes</taxon>
    </lineage>
</organism>
<dbReference type="Pfam" id="PF10102">
    <property type="entry name" value="DUF2341"/>
    <property type="match status" value="1"/>
</dbReference>
<gene>
    <name evidence="2" type="ORF">S01H4_38905</name>
</gene>
<dbReference type="AlphaFoldDB" id="X1BJE7"/>
<sequence length="143" mass="16183">MAWLSGWAKRVKLTIDQNDIDAALSDFPILVYVSASSGHSSKDISCVFDELTTNDNRKKIAVTLGEDTECYVEIEKWDDANEQAWLWVKVPDIADDANTDLYLYYDSSHADNDTYVGDTNDEVAENVWDSNFKAVYHMRDGAD</sequence>
<proteinExistence type="predicted"/>
<protein>
    <recommendedName>
        <fullName evidence="1">DUF2341 domain-containing protein</fullName>
    </recommendedName>
</protein>
<dbReference type="EMBL" id="BART01021020">
    <property type="protein sequence ID" value="GAG95160.1"/>
    <property type="molecule type" value="Genomic_DNA"/>
</dbReference>
<dbReference type="InterPro" id="IPR018765">
    <property type="entry name" value="DUF2341"/>
</dbReference>
<feature type="domain" description="DUF2341" evidence="1">
    <location>
        <begin position="60"/>
        <end position="126"/>
    </location>
</feature>
<evidence type="ECO:0000313" key="2">
    <source>
        <dbReference type="EMBL" id="GAG95160.1"/>
    </source>
</evidence>
<comment type="caution">
    <text evidence="2">The sequence shown here is derived from an EMBL/GenBank/DDBJ whole genome shotgun (WGS) entry which is preliminary data.</text>
</comment>
<name>X1BJE7_9ZZZZ</name>